<proteinExistence type="predicted"/>
<dbReference type="AlphaFoldDB" id="A0A932LYL1"/>
<reference evidence="2" key="1">
    <citation type="submission" date="2020-07" db="EMBL/GenBank/DDBJ databases">
        <title>Huge and variable diversity of episymbiotic CPR bacteria and DPANN archaea in groundwater ecosystems.</title>
        <authorList>
            <person name="He C.Y."/>
            <person name="Keren R."/>
            <person name="Whittaker M."/>
            <person name="Farag I.F."/>
            <person name="Doudna J."/>
            <person name="Cate J.H.D."/>
            <person name="Banfield J.F."/>
        </authorList>
    </citation>
    <scope>NUCLEOTIDE SEQUENCE</scope>
    <source>
        <strain evidence="2">NC_groundwater_717_Ag_S-0.2um_59_8</strain>
    </source>
</reference>
<dbReference type="EMBL" id="JACPSX010000021">
    <property type="protein sequence ID" value="MBI3013688.1"/>
    <property type="molecule type" value="Genomic_DNA"/>
</dbReference>
<sequence length="76" mass="7836">MGVTGHLLGSLAGLFLSLILIYVINLQTFGWTIQFASPLAIVAEALALVLGAAIAGGIFPAIRAGRVPVASALRYE</sequence>
<name>A0A932LYL1_UNCTE</name>
<comment type="caution">
    <text evidence="2">The sequence shown here is derived from an EMBL/GenBank/DDBJ whole genome shotgun (WGS) entry which is preliminary data.</text>
</comment>
<dbReference type="Proteomes" id="UP000741360">
    <property type="component" value="Unassembled WGS sequence"/>
</dbReference>
<organism evidence="2 3">
    <name type="scientific">Tectimicrobiota bacterium</name>
    <dbReference type="NCBI Taxonomy" id="2528274"/>
    <lineage>
        <taxon>Bacteria</taxon>
        <taxon>Pseudomonadati</taxon>
        <taxon>Nitrospinota/Tectimicrobiota group</taxon>
        <taxon>Candidatus Tectimicrobiota</taxon>
    </lineage>
</organism>
<gene>
    <name evidence="2" type="ORF">HYY65_01180</name>
</gene>
<keyword evidence="1" id="KW-0472">Membrane</keyword>
<evidence type="ECO:0000256" key="1">
    <source>
        <dbReference type="SAM" id="Phobius"/>
    </source>
</evidence>
<feature type="transmembrane region" description="Helical" evidence="1">
    <location>
        <begin position="7"/>
        <end position="24"/>
    </location>
</feature>
<evidence type="ECO:0000313" key="2">
    <source>
        <dbReference type="EMBL" id="MBI3013688.1"/>
    </source>
</evidence>
<accession>A0A932LYL1</accession>
<evidence type="ECO:0000313" key="3">
    <source>
        <dbReference type="Proteomes" id="UP000741360"/>
    </source>
</evidence>
<keyword evidence="1" id="KW-1133">Transmembrane helix</keyword>
<protein>
    <recommendedName>
        <fullName evidence="4">ABC3 transporter permease protein domain-containing protein</fullName>
    </recommendedName>
</protein>
<keyword evidence="1" id="KW-0812">Transmembrane</keyword>
<evidence type="ECO:0008006" key="4">
    <source>
        <dbReference type="Google" id="ProtNLM"/>
    </source>
</evidence>
<feature type="transmembrane region" description="Helical" evidence="1">
    <location>
        <begin position="36"/>
        <end position="59"/>
    </location>
</feature>